<evidence type="ECO:0000313" key="3">
    <source>
        <dbReference type="Proteomes" id="UP000233556"/>
    </source>
</evidence>
<gene>
    <name evidence="2" type="ORF">llap_14765</name>
</gene>
<evidence type="ECO:0000313" key="2">
    <source>
        <dbReference type="EMBL" id="PKU34931.1"/>
    </source>
</evidence>
<protein>
    <submittedName>
        <fullName evidence="2">Uncharacterized protein</fullName>
    </submittedName>
</protein>
<sequence>MGTPSELRVLPTAAEVVDPTAVFWGKELRMGPGKVTTTGGGWITYVESWHCLTQGSLQLLASGELPEEIGTPSALSAVPTAADAEEPTVVFWGKELRMGPGRVTTTGEGWITTVESWHCLTQGSLQLLASGVGPQEAPSAVVAATKAREVEAPRVDGDSLLTQDAANSREEEDIRSHSPEGAPAKSENTYSPLATTENKNKRDNESKIQV</sequence>
<feature type="region of interest" description="Disordered" evidence="1">
    <location>
        <begin position="153"/>
        <end position="210"/>
    </location>
</feature>
<dbReference type="OrthoDB" id="9121317at2759"/>
<organism evidence="2 3">
    <name type="scientific">Limosa lapponica baueri</name>
    <dbReference type="NCBI Taxonomy" id="1758121"/>
    <lineage>
        <taxon>Eukaryota</taxon>
        <taxon>Metazoa</taxon>
        <taxon>Chordata</taxon>
        <taxon>Craniata</taxon>
        <taxon>Vertebrata</taxon>
        <taxon>Euteleostomi</taxon>
        <taxon>Archelosauria</taxon>
        <taxon>Archosauria</taxon>
        <taxon>Dinosauria</taxon>
        <taxon>Saurischia</taxon>
        <taxon>Theropoda</taxon>
        <taxon>Coelurosauria</taxon>
        <taxon>Aves</taxon>
        <taxon>Neognathae</taxon>
        <taxon>Neoaves</taxon>
        <taxon>Charadriiformes</taxon>
        <taxon>Scolopacidae</taxon>
        <taxon>Limosa</taxon>
    </lineage>
</organism>
<feature type="compositionally biased region" description="Polar residues" evidence="1">
    <location>
        <begin position="186"/>
        <end position="197"/>
    </location>
</feature>
<name>A0A2I0TM93_LIMLA</name>
<keyword evidence="3" id="KW-1185">Reference proteome</keyword>
<reference evidence="3" key="1">
    <citation type="submission" date="2017-11" db="EMBL/GenBank/DDBJ databases">
        <authorList>
            <person name="Lima N.C."/>
            <person name="Parody-Merino A.M."/>
            <person name="Battley P.F."/>
            <person name="Fidler A.E."/>
            <person name="Prosdocimi F."/>
        </authorList>
    </citation>
    <scope>NUCLEOTIDE SEQUENCE [LARGE SCALE GENOMIC DNA]</scope>
</reference>
<reference evidence="3" key="2">
    <citation type="submission" date="2017-12" db="EMBL/GenBank/DDBJ databases">
        <title>Genome sequence of the Bar-tailed Godwit (Limosa lapponica baueri).</title>
        <authorList>
            <person name="Lima N.C.B."/>
            <person name="Parody-Merino A.M."/>
            <person name="Battley P.F."/>
            <person name="Fidler A.E."/>
            <person name="Prosdocimi F."/>
        </authorList>
    </citation>
    <scope>NUCLEOTIDE SEQUENCE [LARGE SCALE GENOMIC DNA]</scope>
</reference>
<proteinExistence type="predicted"/>
<accession>A0A2I0TM93</accession>
<dbReference type="AlphaFoldDB" id="A0A2I0TM93"/>
<evidence type="ECO:0000256" key="1">
    <source>
        <dbReference type="SAM" id="MobiDB-lite"/>
    </source>
</evidence>
<feature type="compositionally biased region" description="Basic and acidic residues" evidence="1">
    <location>
        <begin position="198"/>
        <end position="210"/>
    </location>
</feature>
<dbReference type="Proteomes" id="UP000233556">
    <property type="component" value="Unassembled WGS sequence"/>
</dbReference>
<feature type="compositionally biased region" description="Basic and acidic residues" evidence="1">
    <location>
        <begin position="167"/>
        <end position="178"/>
    </location>
</feature>
<dbReference type="EMBL" id="KZ508690">
    <property type="protein sequence ID" value="PKU34931.1"/>
    <property type="molecule type" value="Genomic_DNA"/>
</dbReference>